<keyword evidence="1" id="KW-0805">Transcription regulation</keyword>
<dbReference type="Pfam" id="PF12833">
    <property type="entry name" value="HTH_18"/>
    <property type="match status" value="1"/>
</dbReference>
<keyword evidence="6" id="KW-0732">Signal</keyword>
<keyword evidence="5" id="KW-0472">Membrane</keyword>
<evidence type="ECO:0000259" key="7">
    <source>
        <dbReference type="PROSITE" id="PS01124"/>
    </source>
</evidence>
<dbReference type="GO" id="GO:0043565">
    <property type="term" value="F:sequence-specific DNA binding"/>
    <property type="evidence" value="ECO:0007669"/>
    <property type="project" value="InterPro"/>
</dbReference>
<feature type="signal peptide" evidence="6">
    <location>
        <begin position="1"/>
        <end position="20"/>
    </location>
</feature>
<dbReference type="PROSITE" id="PS01124">
    <property type="entry name" value="HTH_ARAC_FAMILY_2"/>
    <property type="match status" value="1"/>
</dbReference>
<keyword evidence="3" id="KW-0804">Transcription</keyword>
<keyword evidence="4" id="KW-0175">Coiled coil</keyword>
<evidence type="ECO:0000256" key="5">
    <source>
        <dbReference type="SAM" id="Phobius"/>
    </source>
</evidence>
<evidence type="ECO:0000256" key="4">
    <source>
        <dbReference type="SAM" id="Coils"/>
    </source>
</evidence>
<name>A0A502F5U7_9FLAO</name>
<dbReference type="SUPFAM" id="SSF48452">
    <property type="entry name" value="TPR-like"/>
    <property type="match status" value="2"/>
</dbReference>
<dbReference type="Pfam" id="PF13424">
    <property type="entry name" value="TPR_12"/>
    <property type="match status" value="1"/>
</dbReference>
<evidence type="ECO:0000256" key="6">
    <source>
        <dbReference type="SAM" id="SignalP"/>
    </source>
</evidence>
<dbReference type="AlphaFoldDB" id="A0A502F5U7"/>
<feature type="coiled-coil region" evidence="4">
    <location>
        <begin position="411"/>
        <end position="490"/>
    </location>
</feature>
<evidence type="ECO:0000313" key="8">
    <source>
        <dbReference type="EMBL" id="TPG44330.1"/>
    </source>
</evidence>
<keyword evidence="5" id="KW-1133">Transmembrane helix</keyword>
<dbReference type="Gene3D" id="1.10.10.60">
    <property type="entry name" value="Homeodomain-like"/>
    <property type="match status" value="2"/>
</dbReference>
<sequence>MRSIAFFLLFFIFNTTFAQHANTMTDEEYAILRHKIRQNFNANTDSSLVYANQMAKSNNNKHLAFANAALSVLWQNKGKTELSREKYKKALYYLDKVPDSQDKIQLKSYIYNYGGLAEFDRRNFSAALEKFHQGIKLSQQIGDINQMVNFKANIVLANEVIGNYQLAIKNGRELDRFLHENKDLFDKESFLNKKSNINLSLGGSYEDYFKANKNKKYLLDSAAYFYKKTIDYSDNYLFNKITAKLNLGNVYNWKGNIKDAEKIYYQVVLLCEENDQKELLCTANFNLGDIYYTLKKYDKALFFYKNTDSLALLSNSNELDYLKSNYYQSKVYALLKKPELAYRHSVIYLNSKRKYDAKLKKEKLAVNELQGIGNLTKEMVSVERNYKKDMLLNKSLKGFYIFLIIGIITLLVKSNRDKNKANKNMSALIQELKANIEKENNAFAKVKLLESEKVELKTESSSLSIDLAKENEIVEKLLDLENNLEYLNKDFTLAYVAKKIKTNTTYLSYVVNKRFGKSFGEYTNELKINYAINKMITSETYRKKSTQATAESVGFKNAGSFAKSFRKRTGVSPAQFANNI</sequence>
<dbReference type="InterPro" id="IPR018060">
    <property type="entry name" value="HTH_AraC"/>
</dbReference>
<proteinExistence type="predicted"/>
<dbReference type="SMART" id="SM00028">
    <property type="entry name" value="TPR"/>
    <property type="match status" value="4"/>
</dbReference>
<evidence type="ECO:0000256" key="1">
    <source>
        <dbReference type="ARBA" id="ARBA00023015"/>
    </source>
</evidence>
<evidence type="ECO:0000256" key="3">
    <source>
        <dbReference type="ARBA" id="ARBA00023163"/>
    </source>
</evidence>
<dbReference type="GO" id="GO:0003700">
    <property type="term" value="F:DNA-binding transcription factor activity"/>
    <property type="evidence" value="ECO:0007669"/>
    <property type="project" value="InterPro"/>
</dbReference>
<dbReference type="SUPFAM" id="SSF46689">
    <property type="entry name" value="Homeodomain-like"/>
    <property type="match status" value="1"/>
</dbReference>
<keyword evidence="2" id="KW-0238">DNA-binding</keyword>
<evidence type="ECO:0000256" key="2">
    <source>
        <dbReference type="ARBA" id="ARBA00023125"/>
    </source>
</evidence>
<dbReference type="PANTHER" id="PTHR43280:SF29">
    <property type="entry name" value="ARAC-FAMILY TRANSCRIPTIONAL REGULATOR"/>
    <property type="match status" value="1"/>
</dbReference>
<keyword evidence="9" id="KW-1185">Reference proteome</keyword>
<dbReference type="EMBL" id="RCZH01000002">
    <property type="protein sequence ID" value="TPG44330.1"/>
    <property type="molecule type" value="Genomic_DNA"/>
</dbReference>
<keyword evidence="5" id="KW-0812">Transmembrane</keyword>
<comment type="caution">
    <text evidence="8">The sequence shown here is derived from an EMBL/GenBank/DDBJ whole genome shotgun (WGS) entry which is preliminary data.</text>
</comment>
<dbReference type="InterPro" id="IPR009057">
    <property type="entry name" value="Homeodomain-like_sf"/>
</dbReference>
<organism evidence="8 9">
    <name type="scientific">Flavobacterium pectinovorum</name>
    <dbReference type="NCBI Taxonomy" id="29533"/>
    <lineage>
        <taxon>Bacteria</taxon>
        <taxon>Pseudomonadati</taxon>
        <taxon>Bacteroidota</taxon>
        <taxon>Flavobacteriia</taxon>
        <taxon>Flavobacteriales</taxon>
        <taxon>Flavobacteriaceae</taxon>
        <taxon>Flavobacterium</taxon>
    </lineage>
</organism>
<feature type="chain" id="PRO_5021305049" evidence="6">
    <location>
        <begin position="21"/>
        <end position="580"/>
    </location>
</feature>
<evidence type="ECO:0000313" key="9">
    <source>
        <dbReference type="Proteomes" id="UP000319700"/>
    </source>
</evidence>
<reference evidence="8 9" key="1">
    <citation type="journal article" date="2019" name="Environ. Microbiol.">
        <title>Species interactions and distinct microbial communities in high Arctic permafrost affected cryosols are associated with the CH4 and CO2 gas fluxes.</title>
        <authorList>
            <person name="Altshuler I."/>
            <person name="Hamel J."/>
            <person name="Turney S."/>
            <person name="Magnuson E."/>
            <person name="Levesque R."/>
            <person name="Greer C."/>
            <person name="Whyte L.G."/>
        </authorList>
    </citation>
    <scope>NUCLEOTIDE SEQUENCE [LARGE SCALE GENOMIC DNA]</scope>
    <source>
        <strain evidence="8 9">42</strain>
    </source>
</reference>
<dbReference type="Proteomes" id="UP000319700">
    <property type="component" value="Unassembled WGS sequence"/>
</dbReference>
<feature type="transmembrane region" description="Helical" evidence="5">
    <location>
        <begin position="398"/>
        <end position="415"/>
    </location>
</feature>
<protein>
    <submittedName>
        <fullName evidence="8">AraC family transcriptional regulator</fullName>
    </submittedName>
</protein>
<dbReference type="SMART" id="SM00342">
    <property type="entry name" value="HTH_ARAC"/>
    <property type="match status" value="1"/>
</dbReference>
<gene>
    <name evidence="8" type="ORF">EAH81_02325</name>
</gene>
<accession>A0A502F5U7</accession>
<dbReference type="PANTHER" id="PTHR43280">
    <property type="entry name" value="ARAC-FAMILY TRANSCRIPTIONAL REGULATOR"/>
    <property type="match status" value="1"/>
</dbReference>
<dbReference type="Gene3D" id="1.25.40.10">
    <property type="entry name" value="Tetratricopeptide repeat domain"/>
    <property type="match status" value="1"/>
</dbReference>
<feature type="domain" description="HTH araC/xylS-type" evidence="7">
    <location>
        <begin position="480"/>
        <end position="579"/>
    </location>
</feature>
<dbReference type="InterPro" id="IPR019734">
    <property type="entry name" value="TPR_rpt"/>
</dbReference>
<dbReference type="OrthoDB" id="5295174at2"/>
<dbReference type="RefSeq" id="WP_140503327.1">
    <property type="nucleotide sequence ID" value="NZ_RCZH01000002.1"/>
</dbReference>
<dbReference type="InterPro" id="IPR011990">
    <property type="entry name" value="TPR-like_helical_dom_sf"/>
</dbReference>